<dbReference type="PANTHER" id="PTHR36440:SF1">
    <property type="entry name" value="PUTATIVE (AFU_ORTHOLOGUE AFUA_8G07350)-RELATED"/>
    <property type="match status" value="1"/>
</dbReference>
<dbReference type="InterPro" id="IPR053146">
    <property type="entry name" value="QDO-like"/>
</dbReference>
<dbReference type="RefSeq" id="WP_203658906.1">
    <property type="nucleotide sequence ID" value="NZ_BAAAZM010000024.1"/>
</dbReference>
<dbReference type="Pfam" id="PF07883">
    <property type="entry name" value="Cupin_2"/>
    <property type="match status" value="1"/>
</dbReference>
<dbReference type="InterPro" id="IPR013096">
    <property type="entry name" value="Cupin_2"/>
</dbReference>
<protein>
    <submittedName>
        <fullName evidence="2">Cupin</fullName>
    </submittedName>
</protein>
<evidence type="ECO:0000313" key="2">
    <source>
        <dbReference type="EMBL" id="GID12701.1"/>
    </source>
</evidence>
<keyword evidence="3" id="KW-1185">Reference proteome</keyword>
<dbReference type="SUPFAM" id="SSF51182">
    <property type="entry name" value="RmlC-like cupins"/>
    <property type="match status" value="1"/>
</dbReference>
<gene>
    <name evidence="2" type="ORF">Aru02nite_35900</name>
</gene>
<dbReference type="InterPro" id="IPR011051">
    <property type="entry name" value="RmlC_Cupin_sf"/>
</dbReference>
<dbReference type="PANTHER" id="PTHR36440">
    <property type="entry name" value="PUTATIVE (AFU_ORTHOLOGUE AFUA_8G07350)-RELATED"/>
    <property type="match status" value="1"/>
</dbReference>
<dbReference type="EMBL" id="BOMB01000020">
    <property type="protein sequence ID" value="GID12701.1"/>
    <property type="molecule type" value="Genomic_DNA"/>
</dbReference>
<evidence type="ECO:0000313" key="3">
    <source>
        <dbReference type="Proteomes" id="UP000612808"/>
    </source>
</evidence>
<sequence length="165" mass="17329">MSFLPPSETGAVHVRAADAEVIGAPPTTIRLLVDAHSADGAMSTQRVTLGPGADGATPHHHAGSAELFYVLSGTVQVLAGEQVLTATEGDVLVVPAGQVHAFAAAPGESADLLIVIAPGVERFEYFRLLARVLSGQASRQELLDTQERFDTWFTDSEAWRAARAG</sequence>
<dbReference type="Gene3D" id="2.60.120.10">
    <property type="entry name" value="Jelly Rolls"/>
    <property type="match status" value="1"/>
</dbReference>
<dbReference type="Proteomes" id="UP000612808">
    <property type="component" value="Unassembled WGS sequence"/>
</dbReference>
<dbReference type="AlphaFoldDB" id="A0A8J3IZ46"/>
<dbReference type="InterPro" id="IPR014710">
    <property type="entry name" value="RmlC-like_jellyroll"/>
</dbReference>
<feature type="domain" description="Cupin type-2" evidence="1">
    <location>
        <begin position="46"/>
        <end position="115"/>
    </location>
</feature>
<reference evidence="2" key="1">
    <citation type="submission" date="2021-01" db="EMBL/GenBank/DDBJ databases">
        <title>Whole genome shotgun sequence of Actinocatenispora rupis NBRC 107355.</title>
        <authorList>
            <person name="Komaki H."/>
            <person name="Tamura T."/>
        </authorList>
    </citation>
    <scope>NUCLEOTIDE SEQUENCE</scope>
    <source>
        <strain evidence="2">NBRC 107355</strain>
    </source>
</reference>
<proteinExistence type="predicted"/>
<comment type="caution">
    <text evidence="2">The sequence shown here is derived from an EMBL/GenBank/DDBJ whole genome shotgun (WGS) entry which is preliminary data.</text>
</comment>
<accession>A0A8J3IZ46</accession>
<organism evidence="2 3">
    <name type="scientific">Actinocatenispora rupis</name>
    <dbReference type="NCBI Taxonomy" id="519421"/>
    <lineage>
        <taxon>Bacteria</taxon>
        <taxon>Bacillati</taxon>
        <taxon>Actinomycetota</taxon>
        <taxon>Actinomycetes</taxon>
        <taxon>Micromonosporales</taxon>
        <taxon>Micromonosporaceae</taxon>
        <taxon>Actinocatenispora</taxon>
    </lineage>
</organism>
<name>A0A8J3IZ46_9ACTN</name>
<evidence type="ECO:0000259" key="1">
    <source>
        <dbReference type="Pfam" id="PF07883"/>
    </source>
</evidence>